<dbReference type="Gene3D" id="4.10.240.10">
    <property type="entry name" value="Zn(2)-C6 fungal-type DNA-binding domain"/>
    <property type="match status" value="2"/>
</dbReference>
<dbReference type="OrthoDB" id="4159781at2759"/>
<evidence type="ECO:0000259" key="4">
    <source>
        <dbReference type="PROSITE" id="PS50048"/>
    </source>
</evidence>
<dbReference type="HOGENOM" id="CLU_045055_0_0_1"/>
<dbReference type="EMBL" id="JH993318">
    <property type="protein sequence ID" value="EKX31263.1"/>
    <property type="molecule type" value="Genomic_DNA"/>
</dbReference>
<keyword evidence="7" id="KW-1185">Reference proteome</keyword>
<dbReference type="GO" id="GO:0000981">
    <property type="term" value="F:DNA-binding transcription factor activity, RNA polymerase II-specific"/>
    <property type="evidence" value="ECO:0007669"/>
    <property type="project" value="InterPro"/>
</dbReference>
<dbReference type="PaxDb" id="55529-EKX31263"/>
<evidence type="ECO:0000256" key="3">
    <source>
        <dbReference type="SAM" id="MobiDB-lite"/>
    </source>
</evidence>
<dbReference type="AlphaFoldDB" id="L1I4S2"/>
<organism evidence="5">
    <name type="scientific">Guillardia theta (strain CCMP2712)</name>
    <name type="common">Cryptophyte</name>
    <dbReference type="NCBI Taxonomy" id="905079"/>
    <lineage>
        <taxon>Eukaryota</taxon>
        <taxon>Cryptophyceae</taxon>
        <taxon>Pyrenomonadales</taxon>
        <taxon>Geminigeraceae</taxon>
        <taxon>Guillardia</taxon>
    </lineage>
</organism>
<reference evidence="6" key="3">
    <citation type="submission" date="2016-03" db="UniProtKB">
        <authorList>
            <consortium name="EnsemblProtists"/>
        </authorList>
    </citation>
    <scope>IDENTIFICATION</scope>
</reference>
<accession>L1I4S2</accession>
<evidence type="ECO:0000256" key="1">
    <source>
        <dbReference type="ARBA" id="ARBA00004123"/>
    </source>
</evidence>
<dbReference type="PROSITE" id="PS00463">
    <property type="entry name" value="ZN2_CY6_FUNGAL_1"/>
    <property type="match status" value="2"/>
</dbReference>
<proteinExistence type="predicted"/>
<reference evidence="5 7" key="1">
    <citation type="journal article" date="2012" name="Nature">
        <title>Algal genomes reveal evolutionary mosaicism and the fate of nucleomorphs.</title>
        <authorList>
            <consortium name="DOE Joint Genome Institute"/>
            <person name="Curtis B.A."/>
            <person name="Tanifuji G."/>
            <person name="Burki F."/>
            <person name="Gruber A."/>
            <person name="Irimia M."/>
            <person name="Maruyama S."/>
            <person name="Arias M.C."/>
            <person name="Ball S.G."/>
            <person name="Gile G.H."/>
            <person name="Hirakawa Y."/>
            <person name="Hopkins J.F."/>
            <person name="Kuo A."/>
            <person name="Rensing S.A."/>
            <person name="Schmutz J."/>
            <person name="Symeonidi A."/>
            <person name="Elias M."/>
            <person name="Eveleigh R.J."/>
            <person name="Herman E.K."/>
            <person name="Klute M.J."/>
            <person name="Nakayama T."/>
            <person name="Obornik M."/>
            <person name="Reyes-Prieto A."/>
            <person name="Armbrust E.V."/>
            <person name="Aves S.J."/>
            <person name="Beiko R.G."/>
            <person name="Coutinho P."/>
            <person name="Dacks J.B."/>
            <person name="Durnford D.G."/>
            <person name="Fast N.M."/>
            <person name="Green B.R."/>
            <person name="Grisdale C.J."/>
            <person name="Hempel F."/>
            <person name="Henrissat B."/>
            <person name="Hoppner M.P."/>
            <person name="Ishida K."/>
            <person name="Kim E."/>
            <person name="Koreny L."/>
            <person name="Kroth P.G."/>
            <person name="Liu Y."/>
            <person name="Malik S.B."/>
            <person name="Maier U.G."/>
            <person name="McRose D."/>
            <person name="Mock T."/>
            <person name="Neilson J.A."/>
            <person name="Onodera N.T."/>
            <person name="Poole A.M."/>
            <person name="Pritham E.J."/>
            <person name="Richards T.A."/>
            <person name="Rocap G."/>
            <person name="Roy S.W."/>
            <person name="Sarai C."/>
            <person name="Schaack S."/>
            <person name="Shirato S."/>
            <person name="Slamovits C.H."/>
            <person name="Spencer D.F."/>
            <person name="Suzuki S."/>
            <person name="Worden A.Z."/>
            <person name="Zauner S."/>
            <person name="Barry K."/>
            <person name="Bell C."/>
            <person name="Bharti A.K."/>
            <person name="Crow J.A."/>
            <person name="Grimwood J."/>
            <person name="Kramer R."/>
            <person name="Lindquist E."/>
            <person name="Lucas S."/>
            <person name="Salamov A."/>
            <person name="McFadden G.I."/>
            <person name="Lane C.E."/>
            <person name="Keeling P.J."/>
            <person name="Gray M.W."/>
            <person name="Grigoriev I.V."/>
            <person name="Archibald J.M."/>
        </authorList>
    </citation>
    <scope>NUCLEOTIDE SEQUENCE</scope>
    <source>
        <strain evidence="5 7">CCMP2712</strain>
    </source>
</reference>
<feature type="compositionally biased region" description="Basic and acidic residues" evidence="3">
    <location>
        <begin position="198"/>
        <end position="210"/>
    </location>
</feature>
<evidence type="ECO:0000313" key="5">
    <source>
        <dbReference type="EMBL" id="EKX31263.1"/>
    </source>
</evidence>
<feature type="region of interest" description="Disordered" evidence="3">
    <location>
        <begin position="198"/>
        <end position="224"/>
    </location>
</feature>
<dbReference type="RefSeq" id="XP_005818243.1">
    <property type="nucleotide sequence ID" value="XM_005818186.1"/>
</dbReference>
<dbReference type="CDD" id="cd00067">
    <property type="entry name" value="GAL4"/>
    <property type="match status" value="2"/>
</dbReference>
<evidence type="ECO:0000256" key="2">
    <source>
        <dbReference type="ARBA" id="ARBA00023242"/>
    </source>
</evidence>
<gene>
    <name evidence="5" type="ORF">GUITHDRAFT_122536</name>
</gene>
<name>L1I4S2_GUITC</name>
<dbReference type="Pfam" id="PF00172">
    <property type="entry name" value="Zn_clus"/>
    <property type="match status" value="2"/>
</dbReference>
<evidence type="ECO:0000313" key="7">
    <source>
        <dbReference type="Proteomes" id="UP000011087"/>
    </source>
</evidence>
<dbReference type="PROSITE" id="PS50048">
    <property type="entry name" value="ZN2_CY6_FUNGAL_2"/>
    <property type="match status" value="2"/>
</dbReference>
<dbReference type="GO" id="GO:0008270">
    <property type="term" value="F:zinc ion binding"/>
    <property type="evidence" value="ECO:0007669"/>
    <property type="project" value="InterPro"/>
</dbReference>
<dbReference type="EnsemblProtists" id="EKX31263">
    <property type="protein sequence ID" value="EKX31263"/>
    <property type="gene ID" value="GUITHDRAFT_122536"/>
</dbReference>
<sequence>MENLGDDDDLRRLLEESLKRPRSQGRACTRCRRQKLRCDRLRPCLSCITRGCQDECDAEMGATSCLSCKVSKTRCDKSRPCSTCIARGKVEECRNEPTNKTSADNKESRMENEITKLRGLQNQRIQNLQDDVTSPWTPLSPESTGILDALLPLVVASSRAGYSEPAVLRLINAMGPDLRGVLGSLAETVGELNAARARAGEGLRGRDASRTSEPPAAEASSRGWASWRVHWGPGEAQRGRTEVTRGLEGLWEVAGAGEEQAGERHGEEGLVERELPTSDVEYVCMLVDELLSSGEARAVSYHRLCGRSAGGLLEDSMLVRSTVEREEDETGRVVSSLHTVEAVETEEWERIQGSAETRSTYMQLRRYLGEEPTGEDVVRTHRTDMLFGEDFGSMSETREGRERMERMRSFFEEQLSALKITTPNL</sequence>
<dbReference type="GO" id="GO:0005634">
    <property type="term" value="C:nucleus"/>
    <property type="evidence" value="ECO:0007669"/>
    <property type="project" value="UniProtKB-SubCell"/>
</dbReference>
<feature type="domain" description="Zn(2)-C6 fungal-type" evidence="4">
    <location>
        <begin position="64"/>
        <end position="95"/>
    </location>
</feature>
<feature type="domain" description="Zn(2)-C6 fungal-type" evidence="4">
    <location>
        <begin position="27"/>
        <end position="56"/>
    </location>
</feature>
<dbReference type="InterPro" id="IPR036864">
    <property type="entry name" value="Zn2-C6_fun-type_DNA-bd_sf"/>
</dbReference>
<evidence type="ECO:0000313" key="6">
    <source>
        <dbReference type="EnsemblProtists" id="EKX31263"/>
    </source>
</evidence>
<reference evidence="7" key="2">
    <citation type="submission" date="2012-11" db="EMBL/GenBank/DDBJ databases">
        <authorList>
            <person name="Kuo A."/>
            <person name="Curtis B.A."/>
            <person name="Tanifuji G."/>
            <person name="Burki F."/>
            <person name="Gruber A."/>
            <person name="Irimia M."/>
            <person name="Maruyama S."/>
            <person name="Arias M.C."/>
            <person name="Ball S.G."/>
            <person name="Gile G.H."/>
            <person name="Hirakawa Y."/>
            <person name="Hopkins J.F."/>
            <person name="Rensing S.A."/>
            <person name="Schmutz J."/>
            <person name="Symeonidi A."/>
            <person name="Elias M."/>
            <person name="Eveleigh R.J."/>
            <person name="Herman E.K."/>
            <person name="Klute M.J."/>
            <person name="Nakayama T."/>
            <person name="Obornik M."/>
            <person name="Reyes-Prieto A."/>
            <person name="Armbrust E.V."/>
            <person name="Aves S.J."/>
            <person name="Beiko R.G."/>
            <person name="Coutinho P."/>
            <person name="Dacks J.B."/>
            <person name="Durnford D.G."/>
            <person name="Fast N.M."/>
            <person name="Green B.R."/>
            <person name="Grisdale C."/>
            <person name="Hempe F."/>
            <person name="Henrissat B."/>
            <person name="Hoppner M.P."/>
            <person name="Ishida K.-I."/>
            <person name="Kim E."/>
            <person name="Koreny L."/>
            <person name="Kroth P.G."/>
            <person name="Liu Y."/>
            <person name="Malik S.-B."/>
            <person name="Maier U.G."/>
            <person name="McRose D."/>
            <person name="Mock T."/>
            <person name="Neilson J.A."/>
            <person name="Onodera N.T."/>
            <person name="Poole A.M."/>
            <person name="Pritham E.J."/>
            <person name="Richards T.A."/>
            <person name="Rocap G."/>
            <person name="Roy S.W."/>
            <person name="Sarai C."/>
            <person name="Schaack S."/>
            <person name="Shirato S."/>
            <person name="Slamovits C.H."/>
            <person name="Spencer D.F."/>
            <person name="Suzuki S."/>
            <person name="Worden A.Z."/>
            <person name="Zauner S."/>
            <person name="Barry K."/>
            <person name="Bell C."/>
            <person name="Bharti A.K."/>
            <person name="Crow J.A."/>
            <person name="Grimwood J."/>
            <person name="Kramer R."/>
            <person name="Lindquist E."/>
            <person name="Lucas S."/>
            <person name="Salamov A."/>
            <person name="McFadden G.I."/>
            <person name="Lane C.E."/>
            <person name="Keeling P.J."/>
            <person name="Gray M.W."/>
            <person name="Grigoriev I.V."/>
            <person name="Archibald J.M."/>
        </authorList>
    </citation>
    <scope>NUCLEOTIDE SEQUENCE</scope>
    <source>
        <strain evidence="7">CCMP2712</strain>
    </source>
</reference>
<comment type="subcellular location">
    <subcellularLocation>
        <location evidence="1">Nucleus</location>
    </subcellularLocation>
</comment>
<dbReference type="InterPro" id="IPR050613">
    <property type="entry name" value="Sec_Metabolite_Reg"/>
</dbReference>
<dbReference type="GeneID" id="17287984"/>
<protein>
    <recommendedName>
        <fullName evidence="4">Zn(2)-C6 fungal-type domain-containing protein</fullName>
    </recommendedName>
</protein>
<keyword evidence="2" id="KW-0539">Nucleus</keyword>
<dbReference type="Proteomes" id="UP000011087">
    <property type="component" value="Unassembled WGS sequence"/>
</dbReference>
<dbReference type="SMART" id="SM00066">
    <property type="entry name" value="GAL4"/>
    <property type="match status" value="2"/>
</dbReference>
<dbReference type="PANTHER" id="PTHR31001">
    <property type="entry name" value="UNCHARACTERIZED TRANSCRIPTIONAL REGULATORY PROTEIN"/>
    <property type="match status" value="1"/>
</dbReference>
<dbReference type="KEGG" id="gtt:GUITHDRAFT_122536"/>
<dbReference type="InterPro" id="IPR001138">
    <property type="entry name" value="Zn2Cys6_DnaBD"/>
</dbReference>
<dbReference type="SUPFAM" id="SSF57701">
    <property type="entry name" value="Zn2/Cys6 DNA-binding domain"/>
    <property type="match status" value="2"/>
</dbReference>